<feature type="coiled-coil region" evidence="1">
    <location>
        <begin position="6"/>
        <end position="57"/>
    </location>
</feature>
<feature type="region of interest" description="Disordered" evidence="2">
    <location>
        <begin position="458"/>
        <end position="477"/>
    </location>
</feature>
<feature type="domain" description="Minor extracellular protease Epr GA-like" evidence="3">
    <location>
        <begin position="96"/>
        <end position="190"/>
    </location>
</feature>
<organism evidence="4 5">
    <name type="scientific">Gallibacterium anatis</name>
    <dbReference type="NCBI Taxonomy" id="750"/>
    <lineage>
        <taxon>Bacteria</taxon>
        <taxon>Pseudomonadati</taxon>
        <taxon>Pseudomonadota</taxon>
        <taxon>Gammaproteobacteria</taxon>
        <taxon>Pasteurellales</taxon>
        <taxon>Pasteurellaceae</taxon>
        <taxon>Gallibacterium</taxon>
    </lineage>
</organism>
<evidence type="ECO:0000259" key="3">
    <source>
        <dbReference type="Pfam" id="PF22775"/>
    </source>
</evidence>
<feature type="domain" description="Minor extracellular protease Epr GA-like" evidence="3">
    <location>
        <begin position="384"/>
        <end position="472"/>
    </location>
</feature>
<feature type="domain" description="Minor extracellular protease Epr GA-like" evidence="3">
    <location>
        <begin position="478"/>
        <end position="564"/>
    </location>
</feature>
<comment type="caution">
    <text evidence="4">The sequence shown here is derived from an EMBL/GenBank/DDBJ whole genome shotgun (WGS) entry which is preliminary data.</text>
</comment>
<evidence type="ECO:0000313" key="4">
    <source>
        <dbReference type="EMBL" id="OBW95521.1"/>
    </source>
</evidence>
<keyword evidence="1" id="KW-0175">Coiled coil</keyword>
<name>A0A1A7P198_9PAST</name>
<dbReference type="Proteomes" id="UP000092643">
    <property type="component" value="Unassembled WGS sequence"/>
</dbReference>
<sequence>DANKAIKDAQDAAEAAKDALAKATEDGVVTPEEAKAVEDANKALEEAKDAAAKAIDAVPADKRDELTATKDEIAALPEAEVPAVPAVNDTKDVENANKAIDAAKEAEKAAQDAAEAAKDALAKATEDGVVTPEEAKAVEDANAALEAAKDAANKAIDAVPADKRDELTATKDDIAALDGAQVPTVNDKDPENGVPDDIDAKIKTAEDAKVAADKAAADAAEDGVITQAEADKITQADMALEAAKVAAKEAIKEAPADKQTELNNKIDALQPVAVPEVNDKNPANGVQDTIDAKIQEAIDAKAAADKLAEEAAKDGNITQQERDDIVAANKVLELAKDAAKAAILDAPVDKQDELAEKINSLQPATVPGIDDLDGNGKVDSAGDLSDALDKVKAAEAAARKAANALNEANKDGVITPKEAEAVKTANAELATKKEAAQIALNELPDSDAQDALQTRLDATKPATVPTVNDKNPENGVQDDIDAKIKAAEDAKVAADKAAADAVADGVITQAEADKVTQANQALETAKKVAKDAIADAPADKQPGLTATVEGLTPATVPTVNDKNPANGVQDTIDAKIQKAIDAKAAADKAAKDAAADGVITQAEADKVTQANQALEAAKTAAKDAIADAPTDKQAGLTAKVEALTPATVPIVNDKNPANGVQDTIDAKIQEAVDAKAAADKAAKDAMADGVVTQAEADKVTQANQALEAAKTAAKDVIANAPADKQAGLTAKVNALTPATVPEVTPEKTPMKLGSLTVTDDDTNLEGTQSDQTVNYNYALTGDLDTTKTVRVQLFSKDNLNTPIATNTSPVQSGKTSYDGKFDNVAAGKEYVVKVDVVETGKENGAAIDAIGKQEASFTVISDEPLSVNDGAISGANNTVTLNLTKPVTSDHSEDVVNGNTATLTFGNADSDKVHILTDDKGEKIAVHNPKTDWNMTTGDDTPTSTDHADGWAKTAQTDRPAFVWNGREDAADVVIAADEVTDGRTEKRFIGNIGAELSGTESRQPQFVLDTKAGGNDYVEAKGAIGGMTAINTNEGDDTIKAAYFNGRKGITGTVWYDGAQKISMGDGNDTLEVTAKSSDRGVYQNGYQNASFYYTNAKVDMGAGDDTIKVSSDIITGSEEAAGNYFNLGSGNDKMIVGGAMYGENVPLNKQFQSSNIINLGKGNDVLQIAGSFGETGKHSLIISEDGSDVTFGNLSGYTSLMMGDGKDTVTLGSITVEEGAVDYLNYTLVNSDKYAIETNPWYKGFYDDELKSAINSKLAKTNIKVGSDILGAEKLGTDLTQLSSIKSRIDLGDGENILKVADQVKYMNYVGGRDSDTLTLNGNVEDSRIWVGTGTNNVTIGGNATRVTYTAGQDSDSHSTVNVNGNVNGGTYNFGNNGADGHMTVKGSIDNSTFNFGKGTGTVSELFVHQNLSGSRVNAYDGDDSVIVRGSLISSNDLKVDLGAGNNKLEIGNSVSGLTFNSSDGVDKVSIGLGTPNEEPYNQWGINPNATVSHSKFILGAGNDVIDLVKIKNSGQGSFLGDSTTVVISAGDGDDVINLRGIEGTMNEIYGDSGNDIIRLWGSIRGDNTNKIDGGNGYDKVEIGTAEDYSNSQFYLGYNDGWTYTPGKTLLQNIEEVVLNAKNQASGDTITVSWNSLTESDNQHIVKIRLADDVTQNFNTLELRKNWSHTTNTYIGSDRTTEGGVTYYTYKSKYNGDDWLYVDERIVNSSGFHL</sequence>
<dbReference type="EMBL" id="JTJO01000076">
    <property type="protein sequence ID" value="OBW95521.1"/>
    <property type="molecule type" value="Genomic_DNA"/>
</dbReference>
<evidence type="ECO:0000313" key="5">
    <source>
        <dbReference type="Proteomes" id="UP000092643"/>
    </source>
</evidence>
<accession>A0A1A7P198</accession>
<evidence type="ECO:0000256" key="2">
    <source>
        <dbReference type="SAM" id="MobiDB-lite"/>
    </source>
</evidence>
<dbReference type="Gene3D" id="2.160.20.160">
    <property type="match status" value="2"/>
</dbReference>
<feature type="domain" description="Minor extracellular protease Epr GA-like" evidence="3">
    <location>
        <begin position="662"/>
        <end position="746"/>
    </location>
</feature>
<feature type="region of interest" description="Disordered" evidence="2">
    <location>
        <begin position="178"/>
        <end position="197"/>
    </location>
</feature>
<feature type="region of interest" description="Disordered" evidence="2">
    <location>
        <begin position="929"/>
        <end position="948"/>
    </location>
</feature>
<feature type="coiled-coil region" evidence="1">
    <location>
        <begin position="384"/>
        <end position="442"/>
    </location>
</feature>
<feature type="non-terminal residue" evidence="4">
    <location>
        <position position="1"/>
    </location>
</feature>
<feature type="domain" description="Minor extracellular protease Epr GA-like" evidence="3">
    <location>
        <begin position="288"/>
        <end position="377"/>
    </location>
</feature>
<feature type="compositionally biased region" description="Polar residues" evidence="2">
    <location>
        <begin position="931"/>
        <end position="945"/>
    </location>
</feature>
<feature type="domain" description="Minor extracellular protease Epr GA-like" evidence="3">
    <location>
        <begin position="197"/>
        <end position="282"/>
    </location>
</feature>
<feature type="coiled-coil region" evidence="1">
    <location>
        <begin position="93"/>
        <end position="158"/>
    </location>
</feature>
<proteinExistence type="predicted"/>
<protein>
    <recommendedName>
        <fullName evidence="3">Minor extracellular protease Epr GA-like domain-containing protein</fullName>
    </recommendedName>
</protein>
<dbReference type="InterPro" id="IPR054725">
    <property type="entry name" value="Epr_GA-like"/>
</dbReference>
<reference evidence="4 5" key="1">
    <citation type="submission" date="2014-11" db="EMBL/GenBank/DDBJ databases">
        <title>Pan-genome of Gallibacterium spp.</title>
        <authorList>
            <person name="Kudirkiene E."/>
            <person name="Bojesen A.M."/>
        </authorList>
    </citation>
    <scope>NUCLEOTIDE SEQUENCE [LARGE SCALE GENOMIC DNA]</scope>
    <source>
        <strain evidence="4 5">F 279</strain>
    </source>
</reference>
<dbReference type="Pfam" id="PF22775">
    <property type="entry name" value="GA_3"/>
    <property type="match status" value="8"/>
</dbReference>
<feature type="domain" description="Minor extracellular protease Epr GA-like" evidence="3">
    <location>
        <begin position="2"/>
        <end position="92"/>
    </location>
</feature>
<feature type="domain" description="Minor extracellular protease Epr GA-like" evidence="3">
    <location>
        <begin position="570"/>
        <end position="656"/>
    </location>
</feature>
<dbReference type="PATRIC" id="fig|750.22.peg.2377"/>
<evidence type="ECO:0000256" key="1">
    <source>
        <dbReference type="SAM" id="Coils"/>
    </source>
</evidence>
<gene>
    <name evidence="4" type="ORF">QV03_11600</name>
</gene>